<evidence type="ECO:0000256" key="1">
    <source>
        <dbReference type="ARBA" id="ARBA00022679"/>
    </source>
</evidence>
<evidence type="ECO:0000313" key="8">
    <source>
        <dbReference type="Proteomes" id="UP001221838"/>
    </source>
</evidence>
<feature type="domain" description="Protein kinase" evidence="6">
    <location>
        <begin position="15"/>
        <end position="290"/>
    </location>
</feature>
<dbReference type="Gene3D" id="3.30.200.20">
    <property type="entry name" value="Phosphorylase Kinase, domain 1"/>
    <property type="match status" value="1"/>
</dbReference>
<keyword evidence="2" id="KW-0547">Nucleotide-binding</keyword>
<proteinExistence type="predicted"/>
<reference evidence="7 8" key="1">
    <citation type="submission" date="2022-11" db="EMBL/GenBank/DDBJ databases">
        <title>Minimal conservation of predation-associated metabolite biosynthetic gene clusters underscores biosynthetic potential of Myxococcota including descriptions for ten novel species: Archangium lansinium sp. nov., Myxococcus landrumus sp. nov., Nannocystis bai.</title>
        <authorList>
            <person name="Ahearne A."/>
            <person name="Stevens C."/>
            <person name="Dowd S."/>
        </authorList>
    </citation>
    <scope>NUCLEOTIDE SEQUENCE [LARGE SCALE GENOMIC DNA]</scope>
    <source>
        <strain evidence="7 8">NCWAL01</strain>
    </source>
</reference>
<evidence type="ECO:0000256" key="4">
    <source>
        <dbReference type="ARBA" id="ARBA00022840"/>
    </source>
</evidence>
<dbReference type="InterPro" id="IPR011009">
    <property type="entry name" value="Kinase-like_dom_sf"/>
</dbReference>
<dbReference type="Pfam" id="PF00069">
    <property type="entry name" value="Pkinase"/>
    <property type="match status" value="1"/>
</dbReference>
<dbReference type="EMBL" id="JAQNDM010000002">
    <property type="protein sequence ID" value="MDC0709273.1"/>
    <property type="molecule type" value="Genomic_DNA"/>
</dbReference>
<dbReference type="InterPro" id="IPR000719">
    <property type="entry name" value="Prot_kinase_dom"/>
</dbReference>
<dbReference type="GO" id="GO:0016301">
    <property type="term" value="F:kinase activity"/>
    <property type="evidence" value="ECO:0007669"/>
    <property type="project" value="UniProtKB-KW"/>
</dbReference>
<protein>
    <submittedName>
        <fullName evidence="7">Serine/threonine-protein kinase</fullName>
    </submittedName>
</protein>
<evidence type="ECO:0000313" key="7">
    <source>
        <dbReference type="EMBL" id="MDC0709273.1"/>
    </source>
</evidence>
<evidence type="ECO:0000256" key="2">
    <source>
        <dbReference type="ARBA" id="ARBA00022741"/>
    </source>
</evidence>
<keyword evidence="3 7" id="KW-0418">Kinase</keyword>
<feature type="region of interest" description="Disordered" evidence="5">
    <location>
        <begin position="336"/>
        <end position="364"/>
    </location>
</feature>
<name>A0ABT5D816_9BACT</name>
<evidence type="ECO:0000259" key="6">
    <source>
        <dbReference type="PROSITE" id="PS50011"/>
    </source>
</evidence>
<dbReference type="PROSITE" id="PS50011">
    <property type="entry name" value="PROTEIN_KINASE_DOM"/>
    <property type="match status" value="1"/>
</dbReference>
<keyword evidence="8" id="KW-1185">Reference proteome</keyword>
<evidence type="ECO:0000256" key="5">
    <source>
        <dbReference type="SAM" id="MobiDB-lite"/>
    </source>
</evidence>
<comment type="caution">
    <text evidence="7">The sequence shown here is derived from an EMBL/GenBank/DDBJ whole genome shotgun (WGS) entry which is preliminary data.</text>
</comment>
<dbReference type="PROSITE" id="PS00109">
    <property type="entry name" value="PROTEIN_KINASE_TYR"/>
    <property type="match status" value="1"/>
</dbReference>
<gene>
    <name evidence="7" type="ORF">POL68_12440</name>
</gene>
<dbReference type="SUPFAM" id="SSF56112">
    <property type="entry name" value="Protein kinase-like (PK-like)"/>
    <property type="match status" value="1"/>
</dbReference>
<dbReference type="Proteomes" id="UP001221838">
    <property type="component" value="Unassembled WGS sequence"/>
</dbReference>
<dbReference type="InterPro" id="IPR008266">
    <property type="entry name" value="Tyr_kinase_AS"/>
</dbReference>
<dbReference type="PANTHER" id="PTHR43289">
    <property type="entry name" value="MITOGEN-ACTIVATED PROTEIN KINASE KINASE KINASE 20-RELATED"/>
    <property type="match status" value="1"/>
</dbReference>
<dbReference type="PANTHER" id="PTHR43289:SF6">
    <property type="entry name" value="SERINE_THREONINE-PROTEIN KINASE NEKL-3"/>
    <property type="match status" value="1"/>
</dbReference>
<keyword evidence="1" id="KW-0808">Transferase</keyword>
<dbReference type="Gene3D" id="1.10.510.10">
    <property type="entry name" value="Transferase(Phosphotransferase) domain 1"/>
    <property type="match status" value="1"/>
</dbReference>
<dbReference type="RefSeq" id="WP_272137689.1">
    <property type="nucleotide sequence ID" value="NZ_JAQNDM010000002.1"/>
</dbReference>
<keyword evidence="4" id="KW-0067">ATP-binding</keyword>
<sequence length="409" mass="45575">MSILASRDTSRFGKYQLIDRIAVGGMAEIFLAHQVDGEGLETPVVIKRIRPHLSKHASFVKMFLNEARLAAQLNHPNIVQIHDLGKIGESYFIAMEYIFGRDMRRIIPKAEELGIPFPLVYALKIASDVCAGLHYAHRKVDLYGNPLNIVHRDVTPENIFVAFDGMVKVLDFGIAKATNQVEETRSGELKGKLSYMSPEQCQGKAVDCRSDIFSVGVALYEWLTGFKLFTGESEVAVMRSITEGKIYAPSYFKADIPEPVEAILMKALDKDRERRYQSAAEMRAAIDAFLNAYEFTPTQLHLSNFLRQLFLDEMQAEQGRLVQQTSGLEEVLELEEAKSDPAAPTGIPSGAPVAVPPPPPREKRNLSERLLSVPLPAEQMAALESVAQRNGVSVNKMVAELLAAWLKYR</sequence>
<organism evidence="7 8">
    <name type="scientific">Stigmatella ashevillensis</name>
    <dbReference type="NCBI Taxonomy" id="2995309"/>
    <lineage>
        <taxon>Bacteria</taxon>
        <taxon>Pseudomonadati</taxon>
        <taxon>Myxococcota</taxon>
        <taxon>Myxococcia</taxon>
        <taxon>Myxococcales</taxon>
        <taxon>Cystobacterineae</taxon>
        <taxon>Archangiaceae</taxon>
        <taxon>Stigmatella</taxon>
    </lineage>
</organism>
<dbReference type="CDD" id="cd14014">
    <property type="entry name" value="STKc_PknB_like"/>
    <property type="match status" value="1"/>
</dbReference>
<evidence type="ECO:0000256" key="3">
    <source>
        <dbReference type="ARBA" id="ARBA00022777"/>
    </source>
</evidence>
<accession>A0ABT5D816</accession>